<evidence type="ECO:0000256" key="5">
    <source>
        <dbReference type="ARBA" id="ARBA00023136"/>
    </source>
</evidence>
<sequence length="400" mass="42283">MNTSITNSATPKAGLVWVVIALALGTFALGTTEFASMTMVPYIAENLGVGVEHVSYAISAYALGVVVGSPIIMVMTVRVRRRKLLLILTAAMAIANGLSALSPSLGWLVFFRFLSGLSHGAYFGTAMLLAASLVPSTMKARVMSQVFLGLTIATIAGVPLATWMGQNIGWRWSFVMVTLLFIMAAIMIYVFAPNPPAKEGASPLKELETLKSREVWYTLGIAAIGGGGLFCVYTYLSETLRQVTHAPAAWIPIMMVIFGLGSTIGNLISGWAADKSTMKAALFILIFSAIVLAIYPSAAGSLITLVPVVFLIGCSIGLAAIIQPRLMDIAPEGQAMAGALVQCAFNLANAIGPWAGSLVITAGFSIADTGYAASFLSVCGLVMWWLAMREGKKKALQPER</sequence>
<proteinExistence type="predicted"/>
<evidence type="ECO:0000256" key="2">
    <source>
        <dbReference type="ARBA" id="ARBA00022475"/>
    </source>
</evidence>
<dbReference type="PROSITE" id="PS50850">
    <property type="entry name" value="MFS"/>
    <property type="match status" value="1"/>
</dbReference>
<evidence type="ECO:0000313" key="9">
    <source>
        <dbReference type="Proteomes" id="UP001177341"/>
    </source>
</evidence>
<feature type="transmembrane region" description="Helical" evidence="6">
    <location>
        <begin position="215"/>
        <end position="236"/>
    </location>
</feature>
<feature type="transmembrane region" description="Helical" evidence="6">
    <location>
        <begin position="302"/>
        <end position="322"/>
    </location>
</feature>
<feature type="domain" description="Major facilitator superfamily (MFS) profile" evidence="7">
    <location>
        <begin position="18"/>
        <end position="392"/>
    </location>
</feature>
<keyword evidence="4 6" id="KW-1133">Transmembrane helix</keyword>
<gene>
    <name evidence="8" type="ORF">Q8W30_00115</name>
</gene>
<name>A0ABT9EPX7_9GAMM</name>
<protein>
    <submittedName>
        <fullName evidence="8">MFS transporter</fullName>
    </submittedName>
</protein>
<dbReference type="Gene3D" id="1.20.1250.20">
    <property type="entry name" value="MFS general substrate transporter like domains"/>
    <property type="match status" value="2"/>
</dbReference>
<organism evidence="8 9">
    <name type="scientific">Neptunomonas phycophila</name>
    <dbReference type="NCBI Taxonomy" id="1572645"/>
    <lineage>
        <taxon>Bacteria</taxon>
        <taxon>Pseudomonadati</taxon>
        <taxon>Pseudomonadota</taxon>
        <taxon>Gammaproteobacteria</taxon>
        <taxon>Oceanospirillales</taxon>
        <taxon>Oceanospirillaceae</taxon>
        <taxon>Neptunomonas</taxon>
    </lineage>
</organism>
<comment type="subcellular location">
    <subcellularLocation>
        <location evidence="1">Cell membrane</location>
        <topology evidence="1">Multi-pass membrane protein</topology>
    </subcellularLocation>
</comment>
<evidence type="ECO:0000256" key="4">
    <source>
        <dbReference type="ARBA" id="ARBA00022989"/>
    </source>
</evidence>
<feature type="transmembrane region" description="Helical" evidence="6">
    <location>
        <begin position="116"/>
        <end position="134"/>
    </location>
</feature>
<dbReference type="Pfam" id="PF07690">
    <property type="entry name" value="MFS_1"/>
    <property type="match status" value="1"/>
</dbReference>
<feature type="transmembrane region" description="Helical" evidence="6">
    <location>
        <begin position="146"/>
        <end position="164"/>
    </location>
</feature>
<dbReference type="PANTHER" id="PTHR43124:SF3">
    <property type="entry name" value="CHLORAMPHENICOL EFFLUX PUMP RV0191"/>
    <property type="match status" value="1"/>
</dbReference>
<dbReference type="InterPro" id="IPR011701">
    <property type="entry name" value="MFS"/>
</dbReference>
<dbReference type="InterPro" id="IPR020846">
    <property type="entry name" value="MFS_dom"/>
</dbReference>
<keyword evidence="5 6" id="KW-0472">Membrane</keyword>
<dbReference type="PANTHER" id="PTHR43124">
    <property type="entry name" value="PURINE EFFLUX PUMP PBUE"/>
    <property type="match status" value="1"/>
</dbReference>
<feature type="transmembrane region" description="Helical" evidence="6">
    <location>
        <begin position="248"/>
        <end position="268"/>
    </location>
</feature>
<keyword evidence="3 6" id="KW-0812">Transmembrane</keyword>
<feature type="transmembrane region" description="Helical" evidence="6">
    <location>
        <begin position="170"/>
        <end position="192"/>
    </location>
</feature>
<keyword evidence="2" id="KW-1003">Cell membrane</keyword>
<dbReference type="EMBL" id="JAUYVO010000001">
    <property type="protein sequence ID" value="MDP2520957.1"/>
    <property type="molecule type" value="Genomic_DNA"/>
</dbReference>
<dbReference type="SUPFAM" id="SSF103473">
    <property type="entry name" value="MFS general substrate transporter"/>
    <property type="match status" value="1"/>
</dbReference>
<keyword evidence="9" id="KW-1185">Reference proteome</keyword>
<evidence type="ECO:0000256" key="6">
    <source>
        <dbReference type="SAM" id="Phobius"/>
    </source>
</evidence>
<dbReference type="CDD" id="cd17324">
    <property type="entry name" value="MFS_NepI_like"/>
    <property type="match status" value="1"/>
</dbReference>
<comment type="caution">
    <text evidence="8">The sequence shown here is derived from an EMBL/GenBank/DDBJ whole genome shotgun (WGS) entry which is preliminary data.</text>
</comment>
<evidence type="ECO:0000313" key="8">
    <source>
        <dbReference type="EMBL" id="MDP2520957.1"/>
    </source>
</evidence>
<feature type="transmembrane region" description="Helical" evidence="6">
    <location>
        <begin position="280"/>
        <end position="296"/>
    </location>
</feature>
<accession>A0ABT9EPX7</accession>
<dbReference type="RefSeq" id="WP_305449932.1">
    <property type="nucleotide sequence ID" value="NZ_JAUYVO010000001.1"/>
</dbReference>
<evidence type="ECO:0000256" key="3">
    <source>
        <dbReference type="ARBA" id="ARBA00022692"/>
    </source>
</evidence>
<dbReference type="Proteomes" id="UP001177341">
    <property type="component" value="Unassembled WGS sequence"/>
</dbReference>
<dbReference type="InterPro" id="IPR050189">
    <property type="entry name" value="MFS_Efflux_Transporters"/>
</dbReference>
<feature type="transmembrane region" description="Helical" evidence="6">
    <location>
        <begin position="84"/>
        <end position="110"/>
    </location>
</feature>
<feature type="transmembrane region" description="Helical" evidence="6">
    <location>
        <begin position="370"/>
        <end position="387"/>
    </location>
</feature>
<feature type="transmembrane region" description="Helical" evidence="6">
    <location>
        <begin position="54"/>
        <end position="77"/>
    </location>
</feature>
<evidence type="ECO:0000256" key="1">
    <source>
        <dbReference type="ARBA" id="ARBA00004651"/>
    </source>
</evidence>
<feature type="transmembrane region" description="Helical" evidence="6">
    <location>
        <begin position="343"/>
        <end position="364"/>
    </location>
</feature>
<evidence type="ECO:0000259" key="7">
    <source>
        <dbReference type="PROSITE" id="PS50850"/>
    </source>
</evidence>
<reference evidence="8" key="1">
    <citation type="submission" date="2023-07" db="EMBL/GenBank/DDBJ databases">
        <title>Genome content predicts the carbon catabolic preferences of heterotrophic bacteria.</title>
        <authorList>
            <person name="Gralka M."/>
        </authorList>
    </citation>
    <scope>NUCLEOTIDE SEQUENCE</scope>
    <source>
        <strain evidence="8">5G01</strain>
    </source>
</reference>
<dbReference type="InterPro" id="IPR036259">
    <property type="entry name" value="MFS_trans_sf"/>
</dbReference>